<comment type="caution">
    <text evidence="1">The sequence shown here is derived from an EMBL/GenBank/DDBJ whole genome shotgun (WGS) entry which is preliminary data.</text>
</comment>
<protein>
    <submittedName>
        <fullName evidence="1">Uncharacterized protein</fullName>
    </submittedName>
</protein>
<proteinExistence type="predicted"/>
<gene>
    <name evidence="1" type="ORF">SDC9_58342</name>
</gene>
<sequence length="63" mass="7465">MEDDKIQRKMKKLYRHVKSGRLTEEIADEISEIMEHVENMGEDAKRNISGIVNDMKRAMKKMK</sequence>
<organism evidence="1">
    <name type="scientific">bioreactor metagenome</name>
    <dbReference type="NCBI Taxonomy" id="1076179"/>
    <lineage>
        <taxon>unclassified sequences</taxon>
        <taxon>metagenomes</taxon>
        <taxon>ecological metagenomes</taxon>
    </lineage>
</organism>
<accession>A0A644X852</accession>
<dbReference type="EMBL" id="VSSQ01001907">
    <property type="protein sequence ID" value="MPM11991.1"/>
    <property type="molecule type" value="Genomic_DNA"/>
</dbReference>
<evidence type="ECO:0000313" key="1">
    <source>
        <dbReference type="EMBL" id="MPM11991.1"/>
    </source>
</evidence>
<reference evidence="1" key="1">
    <citation type="submission" date="2019-08" db="EMBL/GenBank/DDBJ databases">
        <authorList>
            <person name="Kucharzyk K."/>
            <person name="Murdoch R.W."/>
            <person name="Higgins S."/>
            <person name="Loffler F."/>
        </authorList>
    </citation>
    <scope>NUCLEOTIDE SEQUENCE</scope>
</reference>
<name>A0A644X852_9ZZZZ</name>
<dbReference type="AlphaFoldDB" id="A0A644X852"/>